<feature type="transmembrane region" description="Helical" evidence="8">
    <location>
        <begin position="586"/>
        <end position="606"/>
    </location>
</feature>
<evidence type="ECO:0000313" key="9">
    <source>
        <dbReference type="EMBL" id="MBS5332118.1"/>
    </source>
</evidence>
<dbReference type="GO" id="GO:0016471">
    <property type="term" value="C:vacuolar proton-transporting V-type ATPase complex"/>
    <property type="evidence" value="ECO:0007669"/>
    <property type="project" value="TreeGrafter"/>
</dbReference>
<keyword evidence="5 8" id="KW-1133">Transmembrane helix</keyword>
<dbReference type="GO" id="GO:0033179">
    <property type="term" value="C:proton-transporting V-type ATPase, V0 domain"/>
    <property type="evidence" value="ECO:0007669"/>
    <property type="project" value="InterPro"/>
</dbReference>
<reference evidence="9" key="1">
    <citation type="submission" date="2021-02" db="EMBL/GenBank/DDBJ databases">
        <title>Infant gut strain persistence is associated with maternal origin, phylogeny, and functional potential including surface adhesion and iron acquisition.</title>
        <authorList>
            <person name="Lou Y.C."/>
        </authorList>
    </citation>
    <scope>NUCLEOTIDE SEQUENCE</scope>
    <source>
        <strain evidence="9">L3_101_000M1_dasL3_101_000M1_concoct_87</strain>
    </source>
</reference>
<evidence type="ECO:0000256" key="6">
    <source>
        <dbReference type="ARBA" id="ARBA00023065"/>
    </source>
</evidence>
<evidence type="ECO:0000256" key="4">
    <source>
        <dbReference type="ARBA" id="ARBA00022692"/>
    </source>
</evidence>
<dbReference type="PANTHER" id="PTHR11629">
    <property type="entry name" value="VACUOLAR PROTON ATPASES"/>
    <property type="match status" value="1"/>
</dbReference>
<feature type="transmembrane region" description="Helical" evidence="8">
    <location>
        <begin position="474"/>
        <end position="494"/>
    </location>
</feature>
<accession>A0A943HHM2</accession>
<keyword evidence="3" id="KW-0813">Transport</keyword>
<feature type="transmembrane region" description="Helical" evidence="8">
    <location>
        <begin position="500"/>
        <end position="520"/>
    </location>
</feature>
<evidence type="ECO:0000256" key="5">
    <source>
        <dbReference type="ARBA" id="ARBA00022989"/>
    </source>
</evidence>
<evidence type="ECO:0000256" key="1">
    <source>
        <dbReference type="ARBA" id="ARBA00004141"/>
    </source>
</evidence>
<feature type="transmembrane region" description="Helical" evidence="8">
    <location>
        <begin position="428"/>
        <end position="453"/>
    </location>
</feature>
<evidence type="ECO:0000256" key="3">
    <source>
        <dbReference type="ARBA" id="ARBA00022448"/>
    </source>
</evidence>
<dbReference type="Pfam" id="PF01496">
    <property type="entry name" value="V_ATPase_I"/>
    <property type="match status" value="1"/>
</dbReference>
<dbReference type="GO" id="GO:0007035">
    <property type="term" value="P:vacuolar acidification"/>
    <property type="evidence" value="ECO:0007669"/>
    <property type="project" value="TreeGrafter"/>
</dbReference>
<sequence length="638" mass="70680">MVEKMKLVRVQGTMPQLNEFIGSCCMDGRFDLEPATRYMSESLGYGALNEENPHTAIRDQIETMAQEANIELHKGQQHSDPVDAEGRSYLSDLLEQIDELCAERKILLDQKKLCEDGIEQYSHFTGLKVNVDDLLDCAHVKVRFGFLPTEGYNKLMNNYGDDPYILFTPCNQTKAGYWGVYMTPREKALETDGIFSMLYFEPVHVPGAAGSPAEIIEHFKENLDVVNKSVDDVNGRIATLWQKNAEKVQLLYDTACYYAAVYDLRRMAAVKGQHFFCVGWVPASEVDEVAGKARAVKGLRVTVDGPESAGKMTPPTKLKNPWWSRPFEFFVEMYGLPAYGETDVTGFVAITFTVLFGMMFGDVGQGIVLALFSTFMWKVKHNDLFHLMIPCGISSTIFGLVYGSLFGYEEALDPLYHAIGMAGKPVSVMDSITGILMVAVYIGIVLVLAAMALNMYTHARHKEWGEFIFSPNGLVGVVTYLCGVDLASAYMGAVTFMPQVVAIIGLVVGLVLLLFAELLAPMVEGKPWQPAGGMGNYLMQSVFELLETVLSYLSNTISFLRVGAFVIVHASMMMVVFTLAGTPNNIVVVILGNLVVICLEALLSAIQGIRLEFYEMFSRCYKGGGRKFVAFDLKKEKA</sequence>
<evidence type="ECO:0008006" key="11">
    <source>
        <dbReference type="Google" id="ProtNLM"/>
    </source>
</evidence>
<feature type="transmembrane region" description="Helical" evidence="8">
    <location>
        <begin position="559"/>
        <end position="580"/>
    </location>
</feature>
<dbReference type="GO" id="GO:0046961">
    <property type="term" value="F:proton-transporting ATPase activity, rotational mechanism"/>
    <property type="evidence" value="ECO:0007669"/>
    <property type="project" value="InterPro"/>
</dbReference>
<protein>
    <recommendedName>
        <fullName evidence="11">V-type ATP synthase subunit I</fullName>
    </recommendedName>
</protein>
<feature type="transmembrane region" description="Helical" evidence="8">
    <location>
        <begin position="347"/>
        <end position="372"/>
    </location>
</feature>
<dbReference type="Proteomes" id="UP000759273">
    <property type="component" value="Unassembled WGS sequence"/>
</dbReference>
<comment type="caution">
    <text evidence="9">The sequence shown here is derived from an EMBL/GenBank/DDBJ whole genome shotgun (WGS) entry which is preliminary data.</text>
</comment>
<dbReference type="InterPro" id="IPR002490">
    <property type="entry name" value="V-ATPase_116kDa_su"/>
</dbReference>
<proteinExistence type="inferred from homology"/>
<evidence type="ECO:0000256" key="8">
    <source>
        <dbReference type="SAM" id="Phobius"/>
    </source>
</evidence>
<dbReference type="GO" id="GO:0051117">
    <property type="term" value="F:ATPase binding"/>
    <property type="evidence" value="ECO:0007669"/>
    <property type="project" value="TreeGrafter"/>
</dbReference>
<organism evidence="9 10">
    <name type="scientific">Subdoligranulum variabile</name>
    <dbReference type="NCBI Taxonomy" id="214851"/>
    <lineage>
        <taxon>Bacteria</taxon>
        <taxon>Bacillati</taxon>
        <taxon>Bacillota</taxon>
        <taxon>Clostridia</taxon>
        <taxon>Eubacteriales</taxon>
        <taxon>Oscillospiraceae</taxon>
        <taxon>Subdoligranulum</taxon>
    </lineage>
</organism>
<keyword evidence="7 8" id="KW-0472">Membrane</keyword>
<dbReference type="PANTHER" id="PTHR11629:SF63">
    <property type="entry name" value="V-TYPE PROTON ATPASE SUBUNIT A"/>
    <property type="match status" value="1"/>
</dbReference>
<keyword evidence="4 8" id="KW-0812">Transmembrane</keyword>
<feature type="transmembrane region" description="Helical" evidence="8">
    <location>
        <begin position="384"/>
        <end position="408"/>
    </location>
</feature>
<evidence type="ECO:0000256" key="7">
    <source>
        <dbReference type="ARBA" id="ARBA00023136"/>
    </source>
</evidence>
<name>A0A943HHM2_9FIRM</name>
<evidence type="ECO:0000256" key="2">
    <source>
        <dbReference type="ARBA" id="ARBA00009904"/>
    </source>
</evidence>
<dbReference type="EMBL" id="JAGZGG010000011">
    <property type="protein sequence ID" value="MBS5332118.1"/>
    <property type="molecule type" value="Genomic_DNA"/>
</dbReference>
<comment type="similarity">
    <text evidence="2">Belongs to the V-ATPase 116 kDa subunit family.</text>
</comment>
<evidence type="ECO:0000313" key="10">
    <source>
        <dbReference type="Proteomes" id="UP000759273"/>
    </source>
</evidence>
<dbReference type="AlphaFoldDB" id="A0A943HHM2"/>
<comment type="subcellular location">
    <subcellularLocation>
        <location evidence="1">Membrane</location>
        <topology evidence="1">Multi-pass membrane protein</topology>
    </subcellularLocation>
</comment>
<keyword evidence="6" id="KW-0406">Ion transport</keyword>
<gene>
    <name evidence="9" type="ORF">KHY36_06250</name>
</gene>